<dbReference type="PANTHER" id="PTHR47992">
    <property type="entry name" value="PROTEIN PHOSPHATASE"/>
    <property type="match status" value="1"/>
</dbReference>
<evidence type="ECO:0000259" key="1">
    <source>
        <dbReference type="PROSITE" id="PS51746"/>
    </source>
</evidence>
<evidence type="ECO:0000313" key="3">
    <source>
        <dbReference type="Proteomes" id="UP000642094"/>
    </source>
</evidence>
<reference evidence="2 3" key="1">
    <citation type="journal article" date="2020" name="ISME J.">
        <title>Comparative genomics reveals insights into cyanobacterial evolution and habitat adaptation.</title>
        <authorList>
            <person name="Chen M.Y."/>
            <person name="Teng W.K."/>
            <person name="Zhao L."/>
            <person name="Hu C.X."/>
            <person name="Zhou Y.K."/>
            <person name="Han B.P."/>
            <person name="Song L.R."/>
            <person name="Shu W.S."/>
        </authorList>
    </citation>
    <scope>NUCLEOTIDE SEQUENCE [LARGE SCALE GENOMIC DNA]</scope>
    <source>
        <strain evidence="2 3">FACHB-723</strain>
    </source>
</reference>
<gene>
    <name evidence="2" type="ORF">H6F41_02430</name>
</gene>
<dbReference type="InterPro" id="IPR001932">
    <property type="entry name" value="PPM-type_phosphatase-like_dom"/>
</dbReference>
<name>A0ABR7ZTW3_9CYAN</name>
<organism evidence="2 3">
    <name type="scientific">Pseudanabaena mucicola FACHB-723</name>
    <dbReference type="NCBI Taxonomy" id="2692860"/>
    <lineage>
        <taxon>Bacteria</taxon>
        <taxon>Bacillati</taxon>
        <taxon>Cyanobacteriota</taxon>
        <taxon>Cyanophyceae</taxon>
        <taxon>Pseudanabaenales</taxon>
        <taxon>Pseudanabaenaceae</taxon>
        <taxon>Pseudanabaena</taxon>
    </lineage>
</organism>
<dbReference type="NCBIfam" id="NF033484">
    <property type="entry name" value="Stp1_PP2C_phos"/>
    <property type="match status" value="1"/>
</dbReference>
<dbReference type="SMART" id="SM00332">
    <property type="entry name" value="PP2Cc"/>
    <property type="match status" value="1"/>
</dbReference>
<dbReference type="InterPro" id="IPR036457">
    <property type="entry name" value="PPM-type-like_dom_sf"/>
</dbReference>
<feature type="domain" description="PPM-type phosphatase" evidence="1">
    <location>
        <begin position="5"/>
        <end position="239"/>
    </location>
</feature>
<dbReference type="RefSeq" id="WP_190401877.1">
    <property type="nucleotide sequence ID" value="NZ_JACJQB010000002.1"/>
</dbReference>
<proteinExistence type="predicted"/>
<dbReference type="Pfam" id="PF13672">
    <property type="entry name" value="PP2C_2"/>
    <property type="match status" value="1"/>
</dbReference>
<dbReference type="EMBL" id="JACJQB010000002">
    <property type="protein sequence ID" value="MBD2186999.1"/>
    <property type="molecule type" value="Genomic_DNA"/>
</dbReference>
<comment type="caution">
    <text evidence="2">The sequence shown here is derived from an EMBL/GenBank/DDBJ whole genome shotgun (WGS) entry which is preliminary data.</text>
</comment>
<protein>
    <submittedName>
        <fullName evidence="2">Stp1/IreP family PP2C-type Ser/Thr phosphatase</fullName>
    </submittedName>
</protein>
<dbReference type="CDD" id="cd00143">
    <property type="entry name" value="PP2Cc"/>
    <property type="match status" value="1"/>
</dbReference>
<dbReference type="SUPFAM" id="SSF81606">
    <property type="entry name" value="PP2C-like"/>
    <property type="match status" value="1"/>
</dbReference>
<dbReference type="Proteomes" id="UP000642094">
    <property type="component" value="Unassembled WGS sequence"/>
</dbReference>
<dbReference type="InterPro" id="IPR015655">
    <property type="entry name" value="PP2C"/>
</dbReference>
<dbReference type="PROSITE" id="PS51746">
    <property type="entry name" value="PPM_2"/>
    <property type="match status" value="1"/>
</dbReference>
<sequence length="245" mass="27361">MKRLFAGATDTGCVRSANQDSYYIDPNGRFFVVADGMGGHAGGEIASKIAVDAIRACLEALWEIEEDTQTLMQEAIFKANQEIIRDQSANPVRSDMGTTIVVLVFRNEQPWFCHIGDSRLYRLRGAKLEQISDDHTWIARAIQTGVVNPEDAKTHPWRHMLLQCLGREDVKSITAQELEWQPGDRFLICSDGLTEELSDDRITHHLKSIRNCQQAAQALIESAKLRGGRDNITVVIVSNELTPNG</sequence>
<accession>A0ABR7ZTW3</accession>
<dbReference type="SMART" id="SM00331">
    <property type="entry name" value="PP2C_SIG"/>
    <property type="match status" value="1"/>
</dbReference>
<evidence type="ECO:0000313" key="2">
    <source>
        <dbReference type="EMBL" id="MBD2186999.1"/>
    </source>
</evidence>
<keyword evidence="3" id="KW-1185">Reference proteome</keyword>
<dbReference type="Gene3D" id="3.60.40.10">
    <property type="entry name" value="PPM-type phosphatase domain"/>
    <property type="match status" value="1"/>
</dbReference>